<dbReference type="AlphaFoldDB" id="A0A8H6HC59"/>
<name>A0A8H6HC59_9AGAR</name>
<evidence type="ECO:0000313" key="1">
    <source>
        <dbReference type="EMBL" id="KAF6744360.1"/>
    </source>
</evidence>
<dbReference type="EMBL" id="JACGCI010000123">
    <property type="protein sequence ID" value="KAF6744360.1"/>
    <property type="molecule type" value="Genomic_DNA"/>
</dbReference>
<evidence type="ECO:0000313" key="2">
    <source>
        <dbReference type="Proteomes" id="UP000521943"/>
    </source>
</evidence>
<dbReference type="Proteomes" id="UP000521943">
    <property type="component" value="Unassembled WGS sequence"/>
</dbReference>
<gene>
    <name evidence="1" type="ORF">DFP72DRAFT_857661</name>
</gene>
<reference evidence="1 2" key="1">
    <citation type="submission" date="2020-07" db="EMBL/GenBank/DDBJ databases">
        <title>Comparative genomics of pyrophilous fungi reveals a link between fire events and developmental genes.</title>
        <authorList>
            <consortium name="DOE Joint Genome Institute"/>
            <person name="Steindorff A.S."/>
            <person name="Carver A."/>
            <person name="Calhoun S."/>
            <person name="Stillman K."/>
            <person name="Liu H."/>
            <person name="Lipzen A."/>
            <person name="Pangilinan J."/>
            <person name="Labutti K."/>
            <person name="Bruns T.D."/>
            <person name="Grigoriev I.V."/>
        </authorList>
    </citation>
    <scope>NUCLEOTIDE SEQUENCE [LARGE SCALE GENOMIC DNA]</scope>
    <source>
        <strain evidence="1 2">CBS 144469</strain>
    </source>
</reference>
<accession>A0A8H6HC59</accession>
<dbReference type="SUPFAM" id="SSF52047">
    <property type="entry name" value="RNI-like"/>
    <property type="match status" value="1"/>
</dbReference>
<protein>
    <submittedName>
        <fullName evidence="1">Uncharacterized protein</fullName>
    </submittedName>
</protein>
<proteinExistence type="predicted"/>
<sequence length="646" mass="70315">MPTVPAEITGYEANAVELKLADIPTEVNSSPASLLELTNTNVAEATLLSLANETLTNIAAMIHESSYTLTSFMLTCTRTAGVAEQIRYTALIISGGQGRRILATLLSGSNTAKRYCTLVIRIWYRGWADTEMHLNASLLAETLPSLPNLTALWLDANPLDAIHLMARMKKHGITRECRHPAFNIADMSKSAPSSPWTVPKLGYLRLTGDPVMAGIAWNRRLVSLDMSHVLGHDEFANFLWGAENSNLGDALQTLSLKLGNAIEISIAFPLIGTTFPNLINLSLEQNYLIIKGWGAYSLSWRLQGRLLEGRVDFGSQTCGAPYSDPNWRSNASSHLCPRPLFRRTPNSRKYSVYDVRFESAGLKVGFADGISAPKRDGYGRLAGRYSATSSPLALEWLLLRKHAARGIMDSHELVGGDTDVGVVEGVEFDIAEGRDDAVADTLGATLLPTRLCRSGEAEKLLSLEDPYRHSVVGEQGRGEGGEEHGLVFHKVGNELAIARLCHIEQTSNEDDYWPADVGFIDLGIGAVRAMDPELAPCCTRSRWQVQRAQNTRSWGDVEGVGLVVDEGRDDAVAGTLHATVLPIRVCWSDDAEKLLSVGGPDRHNVVGKQGGGEGGGEHGLVFKLCNTKLDFLMSYFLDKTVTSSNQ</sequence>
<comment type="caution">
    <text evidence="1">The sequence shown here is derived from an EMBL/GenBank/DDBJ whole genome shotgun (WGS) entry which is preliminary data.</text>
</comment>
<organism evidence="1 2">
    <name type="scientific">Ephemerocybe angulata</name>
    <dbReference type="NCBI Taxonomy" id="980116"/>
    <lineage>
        <taxon>Eukaryota</taxon>
        <taxon>Fungi</taxon>
        <taxon>Dikarya</taxon>
        <taxon>Basidiomycota</taxon>
        <taxon>Agaricomycotina</taxon>
        <taxon>Agaricomycetes</taxon>
        <taxon>Agaricomycetidae</taxon>
        <taxon>Agaricales</taxon>
        <taxon>Agaricineae</taxon>
        <taxon>Psathyrellaceae</taxon>
        <taxon>Ephemerocybe</taxon>
    </lineage>
</organism>
<keyword evidence="2" id="KW-1185">Reference proteome</keyword>